<dbReference type="Pfam" id="PF00593">
    <property type="entry name" value="TonB_dep_Rec_b-barrel"/>
    <property type="match status" value="1"/>
</dbReference>
<dbReference type="SUPFAM" id="SSF56935">
    <property type="entry name" value="Porins"/>
    <property type="match status" value="1"/>
</dbReference>
<evidence type="ECO:0000313" key="14">
    <source>
        <dbReference type="EMBL" id="BFO70577.1"/>
    </source>
</evidence>
<dbReference type="InterPro" id="IPR000531">
    <property type="entry name" value="Beta-barrel_TonB"/>
</dbReference>
<dbReference type="Pfam" id="PF13715">
    <property type="entry name" value="CarbopepD_reg_2"/>
    <property type="match status" value="1"/>
</dbReference>
<evidence type="ECO:0000259" key="13">
    <source>
        <dbReference type="Pfam" id="PF07715"/>
    </source>
</evidence>
<comment type="similarity">
    <text evidence="10 11">Belongs to the TonB-dependent receptor family.</text>
</comment>
<feature type="domain" description="TonB-dependent receptor-like beta-barrel" evidence="12">
    <location>
        <begin position="236"/>
        <end position="701"/>
    </location>
</feature>
<dbReference type="PROSITE" id="PS52016">
    <property type="entry name" value="TONB_DEPENDENT_REC_3"/>
    <property type="match status" value="1"/>
</dbReference>
<evidence type="ECO:0000256" key="2">
    <source>
        <dbReference type="ARBA" id="ARBA00022448"/>
    </source>
</evidence>
<proteinExistence type="inferred from homology"/>
<dbReference type="InterPro" id="IPR039426">
    <property type="entry name" value="TonB-dep_rcpt-like"/>
</dbReference>
<dbReference type="InterPro" id="IPR008969">
    <property type="entry name" value="CarboxyPept-like_regulatory"/>
</dbReference>
<evidence type="ECO:0000256" key="1">
    <source>
        <dbReference type="ARBA" id="ARBA00004571"/>
    </source>
</evidence>
<evidence type="ECO:0000256" key="8">
    <source>
        <dbReference type="ARBA" id="ARBA00023170"/>
    </source>
</evidence>
<dbReference type="GO" id="GO:0009279">
    <property type="term" value="C:cell outer membrane"/>
    <property type="evidence" value="ECO:0007669"/>
    <property type="project" value="UniProtKB-SubCell"/>
</dbReference>
<evidence type="ECO:0000256" key="5">
    <source>
        <dbReference type="ARBA" id="ARBA00022729"/>
    </source>
</evidence>
<dbReference type="SUPFAM" id="SSF49464">
    <property type="entry name" value="Carboxypeptidase regulatory domain-like"/>
    <property type="match status" value="1"/>
</dbReference>
<keyword evidence="8 14" id="KW-0675">Receptor</keyword>
<dbReference type="Pfam" id="PF07715">
    <property type="entry name" value="Plug"/>
    <property type="match status" value="1"/>
</dbReference>
<dbReference type="AlphaFoldDB" id="A0AB33IQ43"/>
<dbReference type="EMBL" id="AP035785">
    <property type="protein sequence ID" value="BFO70577.1"/>
    <property type="molecule type" value="Genomic_DNA"/>
</dbReference>
<evidence type="ECO:0000256" key="9">
    <source>
        <dbReference type="ARBA" id="ARBA00023237"/>
    </source>
</evidence>
<evidence type="ECO:0000256" key="6">
    <source>
        <dbReference type="ARBA" id="ARBA00023077"/>
    </source>
</evidence>
<gene>
    <name evidence="14" type="ORF">GTC17253_05430</name>
</gene>
<evidence type="ECO:0000256" key="10">
    <source>
        <dbReference type="PROSITE-ProRule" id="PRU01360"/>
    </source>
</evidence>
<keyword evidence="7 10" id="KW-0472">Membrane</keyword>
<evidence type="ECO:0000256" key="3">
    <source>
        <dbReference type="ARBA" id="ARBA00022452"/>
    </source>
</evidence>
<keyword evidence="5" id="KW-0732">Signal</keyword>
<dbReference type="GO" id="GO:0015344">
    <property type="term" value="F:siderophore uptake transmembrane transporter activity"/>
    <property type="evidence" value="ECO:0007669"/>
    <property type="project" value="TreeGrafter"/>
</dbReference>
<dbReference type="Gene3D" id="2.40.170.20">
    <property type="entry name" value="TonB-dependent receptor, beta-barrel domain"/>
    <property type="match status" value="1"/>
</dbReference>
<dbReference type="InterPro" id="IPR037066">
    <property type="entry name" value="Plug_dom_sf"/>
</dbReference>
<accession>A0AB33IQ43</accession>
<dbReference type="InterPro" id="IPR036942">
    <property type="entry name" value="Beta-barrel_TonB_sf"/>
</dbReference>
<keyword evidence="6 11" id="KW-0798">TonB box</keyword>
<dbReference type="InterPro" id="IPR012910">
    <property type="entry name" value="Plug_dom"/>
</dbReference>
<reference evidence="14" key="1">
    <citation type="submission" date="2024-07" db="EMBL/GenBank/DDBJ databases">
        <title>Complete genome sequence of Prevotella sp. YM-2024 GTC17253.</title>
        <authorList>
            <person name="Hayashi M."/>
            <person name="Muto Y."/>
            <person name="Tanaka K."/>
            <person name="Niwa H."/>
        </authorList>
    </citation>
    <scope>NUCLEOTIDE SEQUENCE</scope>
    <source>
        <strain evidence="14">GTC17253</strain>
    </source>
</reference>
<organism evidence="14">
    <name type="scientific">Prevotella sp. GTC17253</name>
    <dbReference type="NCBI Taxonomy" id="3236793"/>
    <lineage>
        <taxon>Bacteria</taxon>
        <taxon>Pseudomonadati</taxon>
        <taxon>Bacteroidota</taxon>
        <taxon>Bacteroidia</taxon>
        <taxon>Bacteroidales</taxon>
        <taxon>Prevotellaceae</taxon>
        <taxon>Prevotella</taxon>
    </lineage>
</organism>
<evidence type="ECO:0000259" key="12">
    <source>
        <dbReference type="Pfam" id="PF00593"/>
    </source>
</evidence>
<protein>
    <submittedName>
        <fullName evidence="14">TonB-dependent receptor</fullName>
    </submittedName>
</protein>
<name>A0AB33IQ43_9BACT</name>
<evidence type="ECO:0000256" key="4">
    <source>
        <dbReference type="ARBA" id="ARBA00022692"/>
    </source>
</evidence>
<dbReference type="Gene3D" id="2.60.40.1120">
    <property type="entry name" value="Carboxypeptidase-like, regulatory domain"/>
    <property type="match status" value="1"/>
</dbReference>
<evidence type="ECO:0000256" key="7">
    <source>
        <dbReference type="ARBA" id="ARBA00023136"/>
    </source>
</evidence>
<dbReference type="GO" id="GO:0044718">
    <property type="term" value="P:siderophore transmembrane transport"/>
    <property type="evidence" value="ECO:0007669"/>
    <property type="project" value="TreeGrafter"/>
</dbReference>
<keyword evidence="9 10" id="KW-0998">Cell outer membrane</keyword>
<feature type="domain" description="TonB-dependent receptor plug" evidence="13">
    <location>
        <begin position="111"/>
        <end position="214"/>
    </location>
</feature>
<keyword evidence="3 10" id="KW-1134">Transmembrane beta strand</keyword>
<sequence>MYMMTVASPVVGKATLSGQVTDAIDGSPLIGVVVTVPELNIGATTDEKGYYLFDNLPQRKLTVQVTYIGHRVIVEEINLATTRVRNFSMEETNAMINEVVVTGITGKALLKDMPTPVTLVSQRELQMAQSTNIINALAHHPGISEITTGNGISKPVIRGLGFNRVVVVNDGVRQEGQQWGDEHGVEVDPQTVSSVEILKGPASLMYGSDAMAGVLIFHDTPALAKGEMKANVSGEYQSNNSLRNYSLDIAGNQNDFVWNFRFSDKYAGEYKNRYDGKVKNSQYTEKGVNAMLGLNRSWGYSHLNLDYYYLKPSIVEGERDEVTGEFEDETPFQHVKHYKAVIDNTVYIGQGSLKSILGYQHNRRQEFEESPTDPGLDFMLHTINYDIHYEVPHLGGWRWNFGTNGMYQRSLNKGEEFLIPAYTLFDIGVFATGGLKINHWNISAGLRYDNRHLHSFGLDHVFEKISRNFSGLTGSVGATYSLGDIDVKLNIARGFRTPTVGELASNGVHEGTIQYVIGNKELKPEYSWQIDVGFDYTSKIVSTQLSLFANFIDNFIFNHKLNGVKTEGYDTYQYTQGNARLLGGEISIDFHPIRKLHFENTFSYVNAIQAHQPKESKYLPYTPAPRWTSELSYTFVNDGKVWDNTYAAVTMECNLRQNHFYAADDTETATSSYTLVNLSAGTDFKVRGKKVISLIFTLNNVFDRAYQNHLNRLKYAAVNNMTGRRGVFNMGRNFGVKLIVPLSL</sequence>
<dbReference type="PANTHER" id="PTHR30069">
    <property type="entry name" value="TONB-DEPENDENT OUTER MEMBRANE RECEPTOR"/>
    <property type="match status" value="1"/>
</dbReference>
<keyword evidence="2 10" id="KW-0813">Transport</keyword>
<keyword evidence="4 10" id="KW-0812">Transmembrane</keyword>
<dbReference type="Gene3D" id="2.170.130.10">
    <property type="entry name" value="TonB-dependent receptor, plug domain"/>
    <property type="match status" value="1"/>
</dbReference>
<comment type="subcellular location">
    <subcellularLocation>
        <location evidence="1 10">Cell outer membrane</location>
        <topology evidence="1 10">Multi-pass membrane protein</topology>
    </subcellularLocation>
</comment>
<evidence type="ECO:0000256" key="11">
    <source>
        <dbReference type="RuleBase" id="RU003357"/>
    </source>
</evidence>
<dbReference type="PANTHER" id="PTHR30069:SF29">
    <property type="entry name" value="HEMOGLOBIN AND HEMOGLOBIN-HAPTOGLOBIN-BINDING PROTEIN 1-RELATED"/>
    <property type="match status" value="1"/>
</dbReference>